<sequence length="276" mass="31833">MKQPTCGDGDGLFQKSSFSLQIFPSPNTPFDQSFIVEEILTCLFSSLLHSFHTTLFKSLPHLSDVVDITYSQRFGMLFRVDCIGCKDDMSLCLRSLLILNEPSELRPMLASKAGTKGARSTCTSTKLQNGKNIRARLRELDFRTQMMKLRCQNFHRIHLMVRSYGRLDMRNLGSWFAAATQICDIVCQSVFFRCRWDLEKRVRKFLRGSRDLECMVGMTEQQPQLTSARRVIYGILPGWNSRKLSNLSMRSSSYEHERNCAEKEQEQTERTTHLTS</sequence>
<gene>
    <name evidence="2" type="ORF">KCV03_g226</name>
</gene>
<reference evidence="2" key="1">
    <citation type="journal article" date="2021" name="J Fungi (Basel)">
        <title>Virulence traits and population genomics of the black yeast Aureobasidium melanogenum.</title>
        <authorList>
            <person name="Cernosa A."/>
            <person name="Sun X."/>
            <person name="Gostincar C."/>
            <person name="Fang C."/>
            <person name="Gunde-Cimerman N."/>
            <person name="Song Z."/>
        </authorList>
    </citation>
    <scope>NUCLEOTIDE SEQUENCE</scope>
    <source>
        <strain evidence="2">EXF-8016</strain>
    </source>
</reference>
<accession>A0A9P8GQ11</accession>
<evidence type="ECO:0000313" key="2">
    <source>
        <dbReference type="EMBL" id="KAH0238002.1"/>
    </source>
</evidence>
<organism evidence="2 3">
    <name type="scientific">Aureobasidium melanogenum</name>
    <name type="common">Aureobasidium pullulans var. melanogenum</name>
    <dbReference type="NCBI Taxonomy" id="46634"/>
    <lineage>
        <taxon>Eukaryota</taxon>
        <taxon>Fungi</taxon>
        <taxon>Dikarya</taxon>
        <taxon>Ascomycota</taxon>
        <taxon>Pezizomycotina</taxon>
        <taxon>Dothideomycetes</taxon>
        <taxon>Dothideomycetidae</taxon>
        <taxon>Dothideales</taxon>
        <taxon>Saccotheciaceae</taxon>
        <taxon>Aureobasidium</taxon>
    </lineage>
</organism>
<reference evidence="2" key="2">
    <citation type="submission" date="2021-08" db="EMBL/GenBank/DDBJ databases">
        <authorList>
            <person name="Gostincar C."/>
            <person name="Sun X."/>
            <person name="Song Z."/>
            <person name="Gunde-Cimerman N."/>
        </authorList>
    </citation>
    <scope>NUCLEOTIDE SEQUENCE</scope>
    <source>
        <strain evidence="2">EXF-8016</strain>
    </source>
</reference>
<dbReference type="AlphaFoldDB" id="A0A9P8GQ11"/>
<feature type="non-terminal residue" evidence="2">
    <location>
        <position position="276"/>
    </location>
</feature>
<evidence type="ECO:0000313" key="3">
    <source>
        <dbReference type="Proteomes" id="UP000767238"/>
    </source>
</evidence>
<dbReference type="Proteomes" id="UP000767238">
    <property type="component" value="Unassembled WGS sequence"/>
</dbReference>
<feature type="region of interest" description="Disordered" evidence="1">
    <location>
        <begin position="256"/>
        <end position="276"/>
    </location>
</feature>
<comment type="caution">
    <text evidence="2">The sequence shown here is derived from an EMBL/GenBank/DDBJ whole genome shotgun (WGS) entry which is preliminary data.</text>
</comment>
<dbReference type="EMBL" id="JAHFYH010000001">
    <property type="protein sequence ID" value="KAH0238002.1"/>
    <property type="molecule type" value="Genomic_DNA"/>
</dbReference>
<evidence type="ECO:0000256" key="1">
    <source>
        <dbReference type="SAM" id="MobiDB-lite"/>
    </source>
</evidence>
<proteinExistence type="predicted"/>
<protein>
    <submittedName>
        <fullName evidence="2">Uncharacterized protein</fullName>
    </submittedName>
</protein>
<name>A0A9P8GQ11_AURME</name>